<keyword evidence="1" id="KW-0472">Membrane</keyword>
<evidence type="ECO:0000313" key="2">
    <source>
        <dbReference type="EMBL" id="AXV04871.1"/>
    </source>
</evidence>
<dbReference type="OrthoDB" id="9985390at2"/>
<dbReference type="EMBL" id="CP031165">
    <property type="protein sequence ID" value="AXV04871.1"/>
    <property type="molecule type" value="Genomic_DNA"/>
</dbReference>
<proteinExistence type="predicted"/>
<accession>A0A346XRM4</accession>
<evidence type="ECO:0000313" key="3">
    <source>
        <dbReference type="Proteomes" id="UP000264006"/>
    </source>
</evidence>
<dbReference type="AlphaFoldDB" id="A0A346XRM4"/>
<dbReference type="RefSeq" id="WP_114589757.1">
    <property type="nucleotide sequence ID" value="NZ_CP031165.1"/>
</dbReference>
<dbReference type="Proteomes" id="UP000264006">
    <property type="component" value="Chromosome"/>
</dbReference>
<organism evidence="2 3">
    <name type="scientific">Euzebya pacifica</name>
    <dbReference type="NCBI Taxonomy" id="1608957"/>
    <lineage>
        <taxon>Bacteria</taxon>
        <taxon>Bacillati</taxon>
        <taxon>Actinomycetota</taxon>
        <taxon>Nitriliruptoria</taxon>
        <taxon>Euzebyales</taxon>
    </lineage>
</organism>
<evidence type="ECO:0000256" key="1">
    <source>
        <dbReference type="SAM" id="Phobius"/>
    </source>
</evidence>
<name>A0A346XRM4_9ACTN</name>
<keyword evidence="1" id="KW-1133">Transmembrane helix</keyword>
<sequence>MHNDVVHRLQAELRDYFVAPQPESAPRRADVSVDFAALAPAIEAARGTTTRTAQALQAPSARTLLRIALLFLVPAILIALVGVPMAADLADTLAATADEVIAGS</sequence>
<protein>
    <submittedName>
        <fullName evidence="2">Uncharacterized protein</fullName>
    </submittedName>
</protein>
<keyword evidence="1" id="KW-0812">Transmembrane</keyword>
<feature type="transmembrane region" description="Helical" evidence="1">
    <location>
        <begin position="64"/>
        <end position="87"/>
    </location>
</feature>
<reference evidence="2 3" key="1">
    <citation type="submission" date="2018-09" db="EMBL/GenBank/DDBJ databases">
        <title>Complete genome sequence of Euzebya sp. DY32-46 isolated from seawater of Pacific Ocean.</title>
        <authorList>
            <person name="Xu L."/>
            <person name="Wu Y.-H."/>
            <person name="Xu X.-W."/>
        </authorList>
    </citation>
    <scope>NUCLEOTIDE SEQUENCE [LARGE SCALE GENOMIC DNA]</scope>
    <source>
        <strain evidence="2 3">DY32-46</strain>
    </source>
</reference>
<gene>
    <name evidence="2" type="ORF">DVS28_a0163</name>
</gene>
<keyword evidence="3" id="KW-1185">Reference proteome</keyword>
<dbReference type="KEGG" id="euz:DVS28_a0163"/>